<gene>
    <name evidence="7" type="ORF">PYH69_13465</name>
</gene>
<evidence type="ECO:0000313" key="7">
    <source>
        <dbReference type="EMBL" id="WHI59704.1"/>
    </source>
</evidence>
<evidence type="ECO:0000256" key="5">
    <source>
        <dbReference type="SAM" id="Phobius"/>
    </source>
</evidence>
<dbReference type="InterPro" id="IPR011020">
    <property type="entry name" value="HTTM-like"/>
</dbReference>
<evidence type="ECO:0000313" key="8">
    <source>
        <dbReference type="Proteomes" id="UP001223261"/>
    </source>
</evidence>
<dbReference type="SMART" id="SM00752">
    <property type="entry name" value="HTTM"/>
    <property type="match status" value="1"/>
</dbReference>
<dbReference type="GO" id="GO:0012505">
    <property type="term" value="C:endomembrane system"/>
    <property type="evidence" value="ECO:0007669"/>
    <property type="project" value="UniProtKB-SubCell"/>
</dbReference>
<dbReference type="InterPro" id="IPR023894">
    <property type="entry name" value="Sporulation_SdpB"/>
</dbReference>
<evidence type="ECO:0000256" key="4">
    <source>
        <dbReference type="ARBA" id="ARBA00023136"/>
    </source>
</evidence>
<evidence type="ECO:0000256" key="3">
    <source>
        <dbReference type="ARBA" id="ARBA00022989"/>
    </source>
</evidence>
<evidence type="ECO:0000256" key="1">
    <source>
        <dbReference type="ARBA" id="ARBA00004127"/>
    </source>
</evidence>
<keyword evidence="4 5" id="KW-0472">Membrane</keyword>
<proteinExistence type="predicted"/>
<protein>
    <submittedName>
        <fullName evidence="7">HTTM domain-containing protein</fullName>
    </submittedName>
</protein>
<keyword evidence="3 5" id="KW-1133">Transmembrane helix</keyword>
<dbReference type="Pfam" id="PF05090">
    <property type="entry name" value="HTTM"/>
    <property type="match status" value="1"/>
</dbReference>
<sequence>MNLHTIKETIISYNPWTNVYGLARSIIGLAMLLTLIFNSTNTLMIMPENVCNLTVPTAFCLVSDTGITFELVRYVFIIILLLVVIGWRPRITGILHFYIAYSLHGNAILIDGGEHIASVITFWLIPITLCDSRKWHWEKVNVIDKKYISKKLIPLIFFKFIEIQVAIIYINAAIARLNNPEWVDGTALYYFLTDTLLGYPTYQAWILEPLLTSNIVAILTWGTTIIEFILFAGFFASQKNKIYILTAGIILHLGIALVIGIVTFSMVMIGSLILYLYPKQKHIEVNSIPFLKGGLTKRLIKRYDY</sequence>
<reference evidence="7" key="1">
    <citation type="journal article" date="2023" name="Antibiotics">
        <title>Prevalence and Molecular Characterization of Methicillin-Resistant Staphylococci (MRS) and Mammaliicocci (MRM) in Dromedary Camels from Algeria: First Detection of SCCmec-mecC Hybrid in Methicillin-Resistant Mammaliicoccus lentus.</title>
        <authorList>
            <person name="Belhout C."/>
            <person name="Boyen F."/>
            <person name="Vereecke N."/>
            <person name="Theuns S."/>
            <person name="Taibi N."/>
            <person name="Stegger M."/>
            <person name="de la Fe-Rodriguez P.Y."/>
            <person name="Bouayad L."/>
            <person name="Elgroud R."/>
            <person name="Butaye P."/>
        </authorList>
    </citation>
    <scope>NUCLEOTIDE SEQUENCE</scope>
    <source>
        <strain evidence="7">7048</strain>
    </source>
</reference>
<feature type="transmembrane region" description="Helical" evidence="5">
    <location>
        <begin position="21"/>
        <end position="40"/>
    </location>
</feature>
<dbReference type="AlphaFoldDB" id="A0AAX3W377"/>
<dbReference type="InterPro" id="IPR052964">
    <property type="entry name" value="Sporulation_signal_mat"/>
</dbReference>
<feature type="transmembrane region" description="Helical" evidence="5">
    <location>
        <begin position="71"/>
        <end position="87"/>
    </location>
</feature>
<keyword evidence="2 5" id="KW-0812">Transmembrane</keyword>
<evidence type="ECO:0000256" key="2">
    <source>
        <dbReference type="ARBA" id="ARBA00022692"/>
    </source>
</evidence>
<dbReference type="PANTHER" id="PTHR39535">
    <property type="entry name" value="SPORULATION-DELAYING PROTEIN SDPB"/>
    <property type="match status" value="1"/>
</dbReference>
<dbReference type="EMBL" id="CP118848">
    <property type="protein sequence ID" value="WHI59704.1"/>
    <property type="molecule type" value="Genomic_DNA"/>
</dbReference>
<feature type="transmembrane region" description="Helical" evidence="5">
    <location>
        <begin position="152"/>
        <end position="175"/>
    </location>
</feature>
<name>A0AAX3W377_MAMLE</name>
<feature type="transmembrane region" description="Helical" evidence="5">
    <location>
        <begin position="187"/>
        <end position="207"/>
    </location>
</feature>
<comment type="subcellular location">
    <subcellularLocation>
        <location evidence="1">Endomembrane system</location>
        <topology evidence="1">Multi-pass membrane protein</topology>
    </subcellularLocation>
</comment>
<evidence type="ECO:0000259" key="6">
    <source>
        <dbReference type="SMART" id="SM00752"/>
    </source>
</evidence>
<dbReference type="NCBIfam" id="TIGR04033">
    <property type="entry name" value="export_SdpB"/>
    <property type="match status" value="1"/>
</dbReference>
<organism evidence="7 8">
    <name type="scientific">Mammaliicoccus lentus</name>
    <name type="common">Staphylococcus lentus</name>
    <dbReference type="NCBI Taxonomy" id="42858"/>
    <lineage>
        <taxon>Bacteria</taxon>
        <taxon>Bacillati</taxon>
        <taxon>Bacillota</taxon>
        <taxon>Bacilli</taxon>
        <taxon>Bacillales</taxon>
        <taxon>Staphylococcaceae</taxon>
        <taxon>Mammaliicoccus</taxon>
    </lineage>
</organism>
<dbReference type="InterPro" id="IPR053934">
    <property type="entry name" value="HTTM_dom"/>
</dbReference>
<feature type="domain" description="HTTM-like" evidence="6">
    <location>
        <begin position="12"/>
        <end position="280"/>
    </location>
</feature>
<dbReference type="RefSeq" id="WP_282862021.1">
    <property type="nucleotide sequence ID" value="NZ_CP118848.1"/>
</dbReference>
<feature type="transmembrane region" description="Helical" evidence="5">
    <location>
        <begin position="214"/>
        <end position="236"/>
    </location>
</feature>
<dbReference type="Proteomes" id="UP001223261">
    <property type="component" value="Chromosome"/>
</dbReference>
<dbReference type="PANTHER" id="PTHR39535:SF2">
    <property type="entry name" value="HTTM DOMAIN-CONTAINING PROTEIN"/>
    <property type="match status" value="1"/>
</dbReference>
<accession>A0AAX3W377</accession>
<feature type="transmembrane region" description="Helical" evidence="5">
    <location>
        <begin position="242"/>
        <end position="275"/>
    </location>
</feature>